<dbReference type="Proteomes" id="UP001056120">
    <property type="component" value="Linkage Group LG14"/>
</dbReference>
<accession>A0ACB9GNH9</accession>
<dbReference type="EMBL" id="CM042031">
    <property type="protein sequence ID" value="KAI3784987.1"/>
    <property type="molecule type" value="Genomic_DNA"/>
</dbReference>
<proteinExistence type="predicted"/>
<sequence>MNTSEEWKSLWPISSVHLPPLLLSPTTIDNIGPLIFNPSPQSQTHHHIFTPPSISPQIPPYPTLSVSRFLHKSSSSILPSTVTSISPQLSSFLSNPEQFLAHNSLQLLRCPGTDSTLAFFPAGSNSNQVGFVVLSVGDSRLTITGDFGENEVFSSDNGLTHRIVKISVSPLADCEYTSGSYYSFYLKNMFIGVFNTICFIISFGAC</sequence>
<organism evidence="1 2">
    <name type="scientific">Smallanthus sonchifolius</name>
    <dbReference type="NCBI Taxonomy" id="185202"/>
    <lineage>
        <taxon>Eukaryota</taxon>
        <taxon>Viridiplantae</taxon>
        <taxon>Streptophyta</taxon>
        <taxon>Embryophyta</taxon>
        <taxon>Tracheophyta</taxon>
        <taxon>Spermatophyta</taxon>
        <taxon>Magnoliopsida</taxon>
        <taxon>eudicotyledons</taxon>
        <taxon>Gunneridae</taxon>
        <taxon>Pentapetalae</taxon>
        <taxon>asterids</taxon>
        <taxon>campanulids</taxon>
        <taxon>Asterales</taxon>
        <taxon>Asteraceae</taxon>
        <taxon>Asteroideae</taxon>
        <taxon>Heliantheae alliance</taxon>
        <taxon>Millerieae</taxon>
        <taxon>Smallanthus</taxon>
    </lineage>
</organism>
<gene>
    <name evidence="1" type="ORF">L1987_44095</name>
</gene>
<keyword evidence="2" id="KW-1185">Reference proteome</keyword>
<comment type="caution">
    <text evidence="1">The sequence shown here is derived from an EMBL/GenBank/DDBJ whole genome shotgun (WGS) entry which is preliminary data.</text>
</comment>
<reference evidence="2" key="1">
    <citation type="journal article" date="2022" name="Mol. Ecol. Resour.">
        <title>The genomes of chicory, endive, great burdock and yacon provide insights into Asteraceae palaeo-polyploidization history and plant inulin production.</title>
        <authorList>
            <person name="Fan W."/>
            <person name="Wang S."/>
            <person name="Wang H."/>
            <person name="Wang A."/>
            <person name="Jiang F."/>
            <person name="Liu H."/>
            <person name="Zhao H."/>
            <person name="Xu D."/>
            <person name="Zhang Y."/>
        </authorList>
    </citation>
    <scope>NUCLEOTIDE SEQUENCE [LARGE SCALE GENOMIC DNA]</scope>
    <source>
        <strain evidence="2">cv. Yunnan</strain>
    </source>
</reference>
<evidence type="ECO:0000313" key="1">
    <source>
        <dbReference type="EMBL" id="KAI3784987.1"/>
    </source>
</evidence>
<name>A0ACB9GNH9_9ASTR</name>
<reference evidence="1 2" key="2">
    <citation type="journal article" date="2022" name="Mol. Ecol. Resour.">
        <title>The genomes of chicory, endive, great burdock and yacon provide insights into Asteraceae paleo-polyploidization history and plant inulin production.</title>
        <authorList>
            <person name="Fan W."/>
            <person name="Wang S."/>
            <person name="Wang H."/>
            <person name="Wang A."/>
            <person name="Jiang F."/>
            <person name="Liu H."/>
            <person name="Zhao H."/>
            <person name="Xu D."/>
            <person name="Zhang Y."/>
        </authorList>
    </citation>
    <scope>NUCLEOTIDE SEQUENCE [LARGE SCALE GENOMIC DNA]</scope>
    <source>
        <strain evidence="2">cv. Yunnan</strain>
        <tissue evidence="1">Leaves</tissue>
    </source>
</reference>
<evidence type="ECO:0000313" key="2">
    <source>
        <dbReference type="Proteomes" id="UP001056120"/>
    </source>
</evidence>
<protein>
    <submittedName>
        <fullName evidence="1">Uncharacterized protein</fullName>
    </submittedName>
</protein>